<dbReference type="AlphaFoldDB" id="A0A4Y2MF61"/>
<proteinExistence type="predicted"/>
<evidence type="ECO:0000313" key="2">
    <source>
        <dbReference type="Proteomes" id="UP000499080"/>
    </source>
</evidence>
<gene>
    <name evidence="1" type="ORF">AVEN_154557_1</name>
</gene>
<keyword evidence="2" id="KW-1185">Reference proteome</keyword>
<reference evidence="1 2" key="1">
    <citation type="journal article" date="2019" name="Sci. Rep.">
        <title>Orb-weaving spider Araneus ventricosus genome elucidates the spidroin gene catalogue.</title>
        <authorList>
            <person name="Kono N."/>
            <person name="Nakamura H."/>
            <person name="Ohtoshi R."/>
            <person name="Moran D.A.P."/>
            <person name="Shinohara A."/>
            <person name="Yoshida Y."/>
            <person name="Fujiwara M."/>
            <person name="Mori M."/>
            <person name="Tomita M."/>
            <person name="Arakawa K."/>
        </authorList>
    </citation>
    <scope>NUCLEOTIDE SEQUENCE [LARGE SCALE GENOMIC DNA]</scope>
</reference>
<dbReference type="EMBL" id="BGPR01007286">
    <property type="protein sequence ID" value="GBN25775.1"/>
    <property type="molecule type" value="Genomic_DNA"/>
</dbReference>
<dbReference type="Proteomes" id="UP000499080">
    <property type="component" value="Unassembled WGS sequence"/>
</dbReference>
<organism evidence="1 2">
    <name type="scientific">Araneus ventricosus</name>
    <name type="common">Orbweaver spider</name>
    <name type="synonym">Epeira ventricosa</name>
    <dbReference type="NCBI Taxonomy" id="182803"/>
    <lineage>
        <taxon>Eukaryota</taxon>
        <taxon>Metazoa</taxon>
        <taxon>Ecdysozoa</taxon>
        <taxon>Arthropoda</taxon>
        <taxon>Chelicerata</taxon>
        <taxon>Arachnida</taxon>
        <taxon>Araneae</taxon>
        <taxon>Araneomorphae</taxon>
        <taxon>Entelegynae</taxon>
        <taxon>Araneoidea</taxon>
        <taxon>Araneidae</taxon>
        <taxon>Araneus</taxon>
    </lineage>
</organism>
<sequence length="88" mass="9503">MVLPTDKDLLVVYTYLGPAANLTVQMLRVLVGVCGVLAEADCEVSRQPALRPGLKVVLGDWPSTFRQQAFPGAGPRLWYSCPSVPVTC</sequence>
<name>A0A4Y2MF61_ARAVE</name>
<comment type="caution">
    <text evidence="1">The sequence shown here is derived from an EMBL/GenBank/DDBJ whole genome shotgun (WGS) entry which is preliminary data.</text>
</comment>
<accession>A0A4Y2MF61</accession>
<evidence type="ECO:0000313" key="1">
    <source>
        <dbReference type="EMBL" id="GBN25775.1"/>
    </source>
</evidence>
<protein>
    <submittedName>
        <fullName evidence="1">Uncharacterized protein</fullName>
    </submittedName>
</protein>